<dbReference type="GO" id="GO:0006412">
    <property type="term" value="P:translation"/>
    <property type="evidence" value="ECO:0007669"/>
    <property type="project" value="UniProtKB-UniRule"/>
</dbReference>
<dbReference type="AlphaFoldDB" id="A0ABD6B0K2"/>
<keyword evidence="2 5" id="KW-0689">Ribosomal protein</keyword>
<dbReference type="CDD" id="cd00472">
    <property type="entry name" value="Ribosomal_L24e_L24"/>
    <property type="match status" value="1"/>
</dbReference>
<dbReference type="Proteomes" id="UP001597187">
    <property type="component" value="Unassembled WGS sequence"/>
</dbReference>
<comment type="caution">
    <text evidence="5">The sequence shown here is derived from an EMBL/GenBank/DDBJ whole genome shotgun (WGS) entry which is preliminary data.</text>
</comment>
<dbReference type="Pfam" id="PF01246">
    <property type="entry name" value="Ribosomal_L24e"/>
    <property type="match status" value="1"/>
</dbReference>
<evidence type="ECO:0000313" key="5">
    <source>
        <dbReference type="EMBL" id="MFD1515591.1"/>
    </source>
</evidence>
<feature type="region of interest" description="Disordered" evidence="3">
    <location>
        <begin position="45"/>
        <end position="158"/>
    </location>
</feature>
<evidence type="ECO:0000256" key="3">
    <source>
        <dbReference type="SAM" id="MobiDB-lite"/>
    </source>
</evidence>
<feature type="compositionally biased region" description="Acidic residues" evidence="3">
    <location>
        <begin position="134"/>
        <end position="158"/>
    </location>
</feature>
<dbReference type="GO" id="GO:0019843">
    <property type="term" value="F:rRNA binding"/>
    <property type="evidence" value="ECO:0007669"/>
    <property type="project" value="UniProtKB-UniRule"/>
</dbReference>
<dbReference type="NCBIfam" id="NF034186">
    <property type="entry name" value="PRK14891.1-1"/>
    <property type="match status" value="1"/>
</dbReference>
<evidence type="ECO:0000256" key="1">
    <source>
        <dbReference type="ARBA" id="ARBA00005647"/>
    </source>
</evidence>
<dbReference type="GO" id="GO:0005840">
    <property type="term" value="C:ribosome"/>
    <property type="evidence" value="ECO:0007669"/>
    <property type="project" value="UniProtKB-KW"/>
</dbReference>
<dbReference type="PROSITE" id="PS01073">
    <property type="entry name" value="RIBOSOMAL_L24E"/>
    <property type="match status" value="1"/>
</dbReference>
<evidence type="ECO:0000259" key="4">
    <source>
        <dbReference type="Pfam" id="PF01246"/>
    </source>
</evidence>
<dbReference type="GO" id="GO:1990904">
    <property type="term" value="C:ribonucleoprotein complex"/>
    <property type="evidence" value="ECO:0007669"/>
    <property type="project" value="UniProtKB-KW"/>
</dbReference>
<dbReference type="RefSeq" id="WP_250875503.1">
    <property type="nucleotide sequence ID" value="NZ_JALXFV010000008.1"/>
</dbReference>
<keyword evidence="2" id="KW-0694">RNA-binding</keyword>
<comment type="subunit">
    <text evidence="2">Part of the 50S ribosomal subunit. Forms a cluster with proteins L3 and L14.</text>
</comment>
<comment type="similarity">
    <text evidence="1 2">Belongs to the eukaryotic ribosomal protein eL24 family.</text>
</comment>
<feature type="domain" description="Large ribosomal subunit protein eL24-related N-terminal" evidence="4">
    <location>
        <begin position="5"/>
        <end position="62"/>
    </location>
</feature>
<sequence length="158" mass="17099">MPANRTCDYTGEEIEPGTGVMYVKNDGSVLHFVNSKAEKNYLMGREARDLEWTEAGRRARAANRPTEDADTVADEGSTEMDEPEPTSDVAEPDEEEVRADASEGVEADTPDEEARGDEDEEPVEDVGGGKEADGVEDADNAPDLESAEAEASEEEDDQ</sequence>
<dbReference type="Gene3D" id="2.30.170.20">
    <property type="entry name" value="Ribosomal protein L24e"/>
    <property type="match status" value="1"/>
</dbReference>
<keyword evidence="2" id="KW-0699">rRNA-binding</keyword>
<gene>
    <name evidence="2" type="primary">rpl24e</name>
    <name evidence="5" type="ORF">ACFSBT_20120</name>
</gene>
<dbReference type="EMBL" id="JBHUDC010000008">
    <property type="protein sequence ID" value="MFD1515591.1"/>
    <property type="molecule type" value="Genomic_DNA"/>
</dbReference>
<reference evidence="5 6" key="1">
    <citation type="journal article" date="2019" name="Int. J. Syst. Evol. Microbiol.">
        <title>The Global Catalogue of Microorganisms (GCM) 10K type strain sequencing project: providing services to taxonomists for standard genome sequencing and annotation.</title>
        <authorList>
            <consortium name="The Broad Institute Genomics Platform"/>
            <consortium name="The Broad Institute Genome Sequencing Center for Infectious Disease"/>
            <person name="Wu L."/>
            <person name="Ma J."/>
        </authorList>
    </citation>
    <scope>NUCLEOTIDE SEQUENCE [LARGE SCALE GENOMIC DNA]</scope>
    <source>
        <strain evidence="5 6">CGMCC 1.12563</strain>
    </source>
</reference>
<proteinExistence type="inferred from homology"/>
<keyword evidence="6" id="KW-1185">Reference proteome</keyword>
<comment type="caution">
    <text evidence="2">Lacks conserved residue(s) required for the propagation of feature annotation.</text>
</comment>
<protein>
    <recommendedName>
        <fullName evidence="2">Large ribosomal subunit protein eL24</fullName>
    </recommendedName>
</protein>
<evidence type="ECO:0000256" key="2">
    <source>
        <dbReference type="HAMAP-Rule" id="MF_00773"/>
    </source>
</evidence>
<dbReference type="InterPro" id="IPR055345">
    <property type="entry name" value="Ribosomal_eL24-rel_arc"/>
</dbReference>
<evidence type="ECO:0000313" key="6">
    <source>
        <dbReference type="Proteomes" id="UP001597187"/>
    </source>
</evidence>
<feature type="compositionally biased region" description="Basic and acidic residues" evidence="3">
    <location>
        <begin position="45"/>
        <end position="57"/>
    </location>
</feature>
<dbReference type="InterPro" id="IPR000988">
    <property type="entry name" value="Ribosomal_eL24-rel_N"/>
</dbReference>
<comment type="function">
    <text evidence="2">Binds to the 23S rRNA.</text>
</comment>
<keyword evidence="2" id="KW-0687">Ribonucleoprotein</keyword>
<accession>A0ABD6B0K2</accession>
<organism evidence="5 6">
    <name type="scientific">Halomarina rubra</name>
    <dbReference type="NCBI Taxonomy" id="2071873"/>
    <lineage>
        <taxon>Archaea</taxon>
        <taxon>Methanobacteriati</taxon>
        <taxon>Methanobacteriota</taxon>
        <taxon>Stenosarchaea group</taxon>
        <taxon>Halobacteria</taxon>
        <taxon>Halobacteriales</taxon>
        <taxon>Natronomonadaceae</taxon>
        <taxon>Halomarina</taxon>
    </lineage>
</organism>
<dbReference type="HAMAP" id="MF_00773">
    <property type="entry name" value="Ribosomal_eL24"/>
    <property type="match status" value="1"/>
</dbReference>
<dbReference type="InterPro" id="IPR023442">
    <property type="entry name" value="Ribosomal_eL24_CS"/>
</dbReference>
<feature type="compositionally biased region" description="Acidic residues" evidence="3">
    <location>
        <begin position="68"/>
        <end position="124"/>
    </location>
</feature>
<name>A0ABD6B0K2_9EURY</name>
<dbReference type="InterPro" id="IPR038630">
    <property type="entry name" value="L24e/L24_sf"/>
</dbReference>
<dbReference type="SUPFAM" id="SSF57716">
    <property type="entry name" value="Glucocorticoid receptor-like (DNA-binding domain)"/>
    <property type="match status" value="1"/>
</dbReference>